<dbReference type="AlphaFoldDB" id="A0A0E9PX94"/>
<dbReference type="EMBL" id="GBXM01099862">
    <property type="protein sequence ID" value="JAH08715.1"/>
    <property type="molecule type" value="Transcribed_RNA"/>
</dbReference>
<protein>
    <submittedName>
        <fullName evidence="1">Uncharacterized protein</fullName>
    </submittedName>
</protein>
<evidence type="ECO:0000313" key="1">
    <source>
        <dbReference type="EMBL" id="JAH08715.1"/>
    </source>
</evidence>
<organism evidence="1">
    <name type="scientific">Anguilla anguilla</name>
    <name type="common">European freshwater eel</name>
    <name type="synonym">Muraena anguilla</name>
    <dbReference type="NCBI Taxonomy" id="7936"/>
    <lineage>
        <taxon>Eukaryota</taxon>
        <taxon>Metazoa</taxon>
        <taxon>Chordata</taxon>
        <taxon>Craniata</taxon>
        <taxon>Vertebrata</taxon>
        <taxon>Euteleostomi</taxon>
        <taxon>Actinopterygii</taxon>
        <taxon>Neopterygii</taxon>
        <taxon>Teleostei</taxon>
        <taxon>Anguilliformes</taxon>
        <taxon>Anguillidae</taxon>
        <taxon>Anguilla</taxon>
    </lineage>
</organism>
<reference evidence="1" key="1">
    <citation type="submission" date="2014-11" db="EMBL/GenBank/DDBJ databases">
        <authorList>
            <person name="Amaro Gonzalez C."/>
        </authorList>
    </citation>
    <scope>NUCLEOTIDE SEQUENCE</scope>
</reference>
<proteinExistence type="predicted"/>
<reference evidence="1" key="2">
    <citation type="journal article" date="2015" name="Fish Shellfish Immunol.">
        <title>Early steps in the European eel (Anguilla anguilla)-Vibrio vulnificus interaction in the gills: Role of the RtxA13 toxin.</title>
        <authorList>
            <person name="Callol A."/>
            <person name="Pajuelo D."/>
            <person name="Ebbesson L."/>
            <person name="Teles M."/>
            <person name="MacKenzie S."/>
            <person name="Amaro C."/>
        </authorList>
    </citation>
    <scope>NUCLEOTIDE SEQUENCE</scope>
</reference>
<accession>A0A0E9PX94</accession>
<name>A0A0E9PX94_ANGAN</name>
<sequence>MLFFLLVGCCYVYFFIFKTKAGGGRYYSSWFHRPQDFVLFSRRNSLEFSQRR</sequence>